<gene>
    <name evidence="2" type="ORF">SNAT2548_LOCUS21865</name>
</gene>
<name>A0A812QST3_9DINO</name>
<protein>
    <submittedName>
        <fullName evidence="2">Uncharacterized protein</fullName>
    </submittedName>
</protein>
<feature type="compositionally biased region" description="Basic residues" evidence="1">
    <location>
        <begin position="143"/>
        <end position="153"/>
    </location>
</feature>
<dbReference type="EMBL" id="CAJNDS010002265">
    <property type="protein sequence ID" value="CAE7401661.1"/>
    <property type="molecule type" value="Genomic_DNA"/>
</dbReference>
<evidence type="ECO:0000256" key="1">
    <source>
        <dbReference type="SAM" id="MobiDB-lite"/>
    </source>
</evidence>
<dbReference type="Proteomes" id="UP000604046">
    <property type="component" value="Unassembled WGS sequence"/>
</dbReference>
<evidence type="ECO:0000313" key="2">
    <source>
        <dbReference type="EMBL" id="CAE7401661.1"/>
    </source>
</evidence>
<comment type="caution">
    <text evidence="2">The sequence shown here is derived from an EMBL/GenBank/DDBJ whole genome shotgun (WGS) entry which is preliminary data.</text>
</comment>
<accession>A0A812QST3</accession>
<reference evidence="2" key="1">
    <citation type="submission" date="2021-02" db="EMBL/GenBank/DDBJ databases">
        <authorList>
            <person name="Dougan E. K."/>
            <person name="Rhodes N."/>
            <person name="Thang M."/>
            <person name="Chan C."/>
        </authorList>
    </citation>
    <scope>NUCLEOTIDE SEQUENCE</scope>
</reference>
<feature type="region of interest" description="Disordered" evidence="1">
    <location>
        <begin position="142"/>
        <end position="179"/>
    </location>
</feature>
<keyword evidence="3" id="KW-1185">Reference proteome</keyword>
<dbReference type="AlphaFoldDB" id="A0A812QST3"/>
<feature type="region of interest" description="Disordered" evidence="1">
    <location>
        <begin position="25"/>
        <end position="44"/>
    </location>
</feature>
<evidence type="ECO:0000313" key="3">
    <source>
        <dbReference type="Proteomes" id="UP000604046"/>
    </source>
</evidence>
<proteinExistence type="predicted"/>
<organism evidence="2 3">
    <name type="scientific">Symbiodinium natans</name>
    <dbReference type="NCBI Taxonomy" id="878477"/>
    <lineage>
        <taxon>Eukaryota</taxon>
        <taxon>Sar</taxon>
        <taxon>Alveolata</taxon>
        <taxon>Dinophyceae</taxon>
        <taxon>Suessiales</taxon>
        <taxon>Symbiodiniaceae</taxon>
        <taxon>Symbiodinium</taxon>
    </lineage>
</organism>
<sequence length="179" mass="20009">MESLPPTVDPDKSVFSVRTERRRVQLPVPAEDVPAHSHAAPVSNHRTSPPLDHAYQPVPPFAPFPDPSWSDAQLSTWLARLDHRVIVRLRYCQQLCPNLCGNFCGRPMLNRPRPHRDHFCGACHAARRAAEAFNPHWDMPGVIRHHPRRRQGGRYHGAPLLPTPAPGPDASEPSPEPPA</sequence>